<comment type="caution">
    <text evidence="1">The sequence shown here is derived from an EMBL/GenBank/DDBJ whole genome shotgun (WGS) entry which is preliminary data.</text>
</comment>
<name>A0A8X6G855_TRICU</name>
<accession>A0A8X6G855</accession>
<dbReference type="EMBL" id="BMAO01014965">
    <property type="protein sequence ID" value="GFQ98362.1"/>
    <property type="molecule type" value="Genomic_DNA"/>
</dbReference>
<dbReference type="AlphaFoldDB" id="A0A8X6G855"/>
<dbReference type="Proteomes" id="UP000887116">
    <property type="component" value="Unassembled WGS sequence"/>
</dbReference>
<keyword evidence="2" id="KW-1185">Reference proteome</keyword>
<proteinExistence type="predicted"/>
<sequence>MIERFDFLFKTKLMFLHKSLPAMLEKVKSCERNFSWFRVPPSLPLKSHGLSLIDAFSKSGGTERNNHHRMMAPPRPTQGCGSVVRIMCMGCDEDFV</sequence>
<protein>
    <submittedName>
        <fullName evidence="1">Uncharacterized protein</fullName>
    </submittedName>
</protein>
<evidence type="ECO:0000313" key="1">
    <source>
        <dbReference type="EMBL" id="GFQ98362.1"/>
    </source>
</evidence>
<evidence type="ECO:0000313" key="2">
    <source>
        <dbReference type="Proteomes" id="UP000887116"/>
    </source>
</evidence>
<gene>
    <name evidence="1" type="ORF">TNCT_60401</name>
</gene>
<dbReference type="OrthoDB" id="10424979at2759"/>
<organism evidence="1 2">
    <name type="scientific">Trichonephila clavata</name>
    <name type="common">Joro spider</name>
    <name type="synonym">Nephila clavata</name>
    <dbReference type="NCBI Taxonomy" id="2740835"/>
    <lineage>
        <taxon>Eukaryota</taxon>
        <taxon>Metazoa</taxon>
        <taxon>Ecdysozoa</taxon>
        <taxon>Arthropoda</taxon>
        <taxon>Chelicerata</taxon>
        <taxon>Arachnida</taxon>
        <taxon>Araneae</taxon>
        <taxon>Araneomorphae</taxon>
        <taxon>Entelegynae</taxon>
        <taxon>Araneoidea</taxon>
        <taxon>Nephilidae</taxon>
        <taxon>Trichonephila</taxon>
    </lineage>
</organism>
<reference evidence="1" key="1">
    <citation type="submission" date="2020-07" db="EMBL/GenBank/DDBJ databases">
        <title>Multicomponent nature underlies the extraordinary mechanical properties of spider dragline silk.</title>
        <authorList>
            <person name="Kono N."/>
            <person name="Nakamura H."/>
            <person name="Mori M."/>
            <person name="Yoshida Y."/>
            <person name="Ohtoshi R."/>
            <person name="Malay A.D."/>
            <person name="Moran D.A.P."/>
            <person name="Tomita M."/>
            <person name="Numata K."/>
            <person name="Arakawa K."/>
        </authorList>
    </citation>
    <scope>NUCLEOTIDE SEQUENCE</scope>
</reference>